<keyword evidence="7" id="KW-0460">Magnesium</keyword>
<evidence type="ECO:0000256" key="5">
    <source>
        <dbReference type="ARBA" id="ARBA00022741"/>
    </source>
</evidence>
<keyword evidence="5" id="KW-0547">Nucleotide-binding</keyword>
<keyword evidence="8" id="KW-0546">Nucleotide metabolism</keyword>
<dbReference type="GO" id="GO:0000287">
    <property type="term" value="F:magnesium ion binding"/>
    <property type="evidence" value="ECO:0007669"/>
    <property type="project" value="InterPro"/>
</dbReference>
<accession>A0A078AJY4</accession>
<dbReference type="InterPro" id="IPR036412">
    <property type="entry name" value="HAD-like_sf"/>
</dbReference>
<dbReference type="Gene3D" id="3.40.50.1000">
    <property type="entry name" value="HAD superfamily/HAD-like"/>
    <property type="match status" value="1"/>
</dbReference>
<dbReference type="Gene3D" id="1.10.150.340">
    <property type="entry name" value="Pyrimidine 5'-nucleotidase (UMPH-1), N-terminal domain"/>
    <property type="match status" value="1"/>
</dbReference>
<evidence type="ECO:0000313" key="10">
    <source>
        <dbReference type="EMBL" id="CDW82484.1"/>
    </source>
</evidence>
<keyword evidence="4" id="KW-0479">Metal-binding</keyword>
<evidence type="ECO:0000256" key="9">
    <source>
        <dbReference type="SAM" id="SignalP"/>
    </source>
</evidence>
<dbReference type="InterPro" id="IPR023214">
    <property type="entry name" value="HAD_sf"/>
</dbReference>
<evidence type="ECO:0000256" key="3">
    <source>
        <dbReference type="ARBA" id="ARBA00012643"/>
    </source>
</evidence>
<dbReference type="Proteomes" id="UP000039865">
    <property type="component" value="Unassembled WGS sequence"/>
</dbReference>
<reference evidence="10 11" key="1">
    <citation type="submission" date="2014-06" db="EMBL/GenBank/DDBJ databases">
        <authorList>
            <person name="Swart Estienne"/>
        </authorList>
    </citation>
    <scope>NUCLEOTIDE SEQUENCE [LARGE SCALE GENOMIC DNA]</scope>
    <source>
        <strain evidence="10 11">130c</strain>
    </source>
</reference>
<feature type="chain" id="PRO_5001729550" description="5'-nucleotidase" evidence="9">
    <location>
        <begin position="22"/>
        <end position="518"/>
    </location>
</feature>
<keyword evidence="6" id="KW-0378">Hydrolase</keyword>
<dbReference type="GO" id="GO:0000166">
    <property type="term" value="F:nucleotide binding"/>
    <property type="evidence" value="ECO:0007669"/>
    <property type="project" value="UniProtKB-KW"/>
</dbReference>
<dbReference type="AlphaFoldDB" id="A0A078AJY4"/>
<feature type="signal peptide" evidence="9">
    <location>
        <begin position="1"/>
        <end position="21"/>
    </location>
</feature>
<dbReference type="Pfam" id="PF05822">
    <property type="entry name" value="UMPH-1"/>
    <property type="match status" value="2"/>
</dbReference>
<comment type="similarity">
    <text evidence="2">Belongs to the pyrimidine 5'-nucleotidase family.</text>
</comment>
<evidence type="ECO:0000256" key="6">
    <source>
        <dbReference type="ARBA" id="ARBA00022801"/>
    </source>
</evidence>
<protein>
    <recommendedName>
        <fullName evidence="3">5'-nucleotidase</fullName>
        <ecNumber evidence="3">3.1.3.5</ecNumber>
    </recommendedName>
</protein>
<dbReference type="SUPFAM" id="SSF56784">
    <property type="entry name" value="HAD-like"/>
    <property type="match status" value="1"/>
</dbReference>
<comment type="catalytic activity">
    <reaction evidence="1">
        <text>a ribonucleoside 5'-phosphate + H2O = a ribonucleoside + phosphate</text>
        <dbReference type="Rhea" id="RHEA:12484"/>
        <dbReference type="ChEBI" id="CHEBI:15377"/>
        <dbReference type="ChEBI" id="CHEBI:18254"/>
        <dbReference type="ChEBI" id="CHEBI:43474"/>
        <dbReference type="ChEBI" id="CHEBI:58043"/>
        <dbReference type="EC" id="3.1.3.5"/>
    </reaction>
</comment>
<dbReference type="OrthoDB" id="10014216at2759"/>
<keyword evidence="9" id="KW-0732">Signal</keyword>
<organism evidence="10 11">
    <name type="scientific">Stylonychia lemnae</name>
    <name type="common">Ciliate</name>
    <dbReference type="NCBI Taxonomy" id="5949"/>
    <lineage>
        <taxon>Eukaryota</taxon>
        <taxon>Sar</taxon>
        <taxon>Alveolata</taxon>
        <taxon>Ciliophora</taxon>
        <taxon>Intramacronucleata</taxon>
        <taxon>Spirotrichea</taxon>
        <taxon>Stichotrichia</taxon>
        <taxon>Sporadotrichida</taxon>
        <taxon>Oxytrichidae</taxon>
        <taxon>Stylonychinae</taxon>
        <taxon>Stylonychia</taxon>
    </lineage>
</organism>
<evidence type="ECO:0000256" key="7">
    <source>
        <dbReference type="ARBA" id="ARBA00022842"/>
    </source>
</evidence>
<dbReference type="GO" id="GO:0008253">
    <property type="term" value="F:5'-nucleotidase activity"/>
    <property type="evidence" value="ECO:0007669"/>
    <property type="project" value="UniProtKB-EC"/>
</dbReference>
<evidence type="ECO:0000256" key="4">
    <source>
        <dbReference type="ARBA" id="ARBA00022723"/>
    </source>
</evidence>
<dbReference type="InParanoid" id="A0A078AJY4"/>
<dbReference type="InterPro" id="IPR006434">
    <property type="entry name" value="Pyrimidine_nucleotidase_eu"/>
</dbReference>
<evidence type="ECO:0000313" key="11">
    <source>
        <dbReference type="Proteomes" id="UP000039865"/>
    </source>
</evidence>
<name>A0A078AJY4_STYLE</name>
<sequence length="518" mass="58777">MSPLLAGYSLLFLQTTTATLARQLGPNSIRNFSANLKPAVNTQSRALIADYNSKELLIIKDSERVKNKLRHFHNHGGLENLCILSDFDYTLTRYSLDGYNKLDSSFSCISNSQFVSEEFRRINNVLYQRYHPFEKALNITVEEKVAKLQEWWEQDLEHITKQDLSVEHFYDMVETSNLHFRNGIDILLKNCSNLNVPLVIVSAAVADVVEKAVDKLSKSIKIEQLVKESQSRKSQAHHQHGSTHFGINPDVVHVIANKSKKCDEGKKILGFHDPLVHTCNKDQVVHNYFKNHQSQQEQQLLRRRNLIVMGDLIDDIKMAKHLHQSDEDLLTIGFFNNPAKDGHDMLVEYEKNFDMVIVNDGNLHFLHYFLTRIATQSLSENTNIAYASNEPDCFNFQSGVTTLVTDTSTTEIFTQTIVIIAGGTCRLTHDGSTMINFSDTIIAKYARYAGDSCSFTNYINCPEDQWYSGSGYTRTCYVETIVNNGPSAQGTFTISLKNARFLALYVAGFVVTFATFMF</sequence>
<dbReference type="PANTHER" id="PTHR13045:SF0">
    <property type="entry name" value="7-METHYLGUANOSINE PHOSPHATE-SPECIFIC 5'-NUCLEOTIDASE"/>
    <property type="match status" value="1"/>
</dbReference>
<dbReference type="GO" id="GO:0009117">
    <property type="term" value="P:nucleotide metabolic process"/>
    <property type="evidence" value="ECO:0007669"/>
    <property type="project" value="UniProtKB-KW"/>
</dbReference>
<evidence type="ECO:0000256" key="2">
    <source>
        <dbReference type="ARBA" id="ARBA00008389"/>
    </source>
</evidence>
<evidence type="ECO:0000256" key="1">
    <source>
        <dbReference type="ARBA" id="ARBA00000815"/>
    </source>
</evidence>
<proteinExistence type="inferred from homology"/>
<dbReference type="EC" id="3.1.3.5" evidence="3"/>
<dbReference type="EMBL" id="CCKQ01010960">
    <property type="protein sequence ID" value="CDW82484.1"/>
    <property type="molecule type" value="Genomic_DNA"/>
</dbReference>
<evidence type="ECO:0000256" key="8">
    <source>
        <dbReference type="ARBA" id="ARBA00023080"/>
    </source>
</evidence>
<dbReference type="PANTHER" id="PTHR13045">
    <property type="entry name" value="5'-NUCLEOTIDASE"/>
    <property type="match status" value="1"/>
</dbReference>
<keyword evidence="11" id="KW-1185">Reference proteome</keyword>
<dbReference type="GO" id="GO:0005737">
    <property type="term" value="C:cytoplasm"/>
    <property type="evidence" value="ECO:0007669"/>
    <property type="project" value="InterPro"/>
</dbReference>
<gene>
    <name evidence="10" type="primary">Contig780.g851</name>
    <name evidence="10" type="ORF">STYLEM_11517</name>
</gene>